<evidence type="ECO:0000256" key="4">
    <source>
        <dbReference type="ARBA" id="ARBA00022989"/>
    </source>
</evidence>
<dbReference type="InterPro" id="IPR038330">
    <property type="entry name" value="TspO/MBR-related_sf"/>
</dbReference>
<organism evidence="7 8">
    <name type="scientific">Rhodococcus chondri</name>
    <dbReference type="NCBI Taxonomy" id="3065941"/>
    <lineage>
        <taxon>Bacteria</taxon>
        <taxon>Bacillati</taxon>
        <taxon>Actinomycetota</taxon>
        <taxon>Actinomycetes</taxon>
        <taxon>Mycobacteriales</taxon>
        <taxon>Nocardiaceae</taxon>
        <taxon>Rhodococcus</taxon>
    </lineage>
</organism>
<dbReference type="InterPro" id="IPR004307">
    <property type="entry name" value="TspO_MBR"/>
</dbReference>
<accession>A0ABU7JPP8</accession>
<dbReference type="EMBL" id="JAUZMZ010000026">
    <property type="protein sequence ID" value="MEE2031869.1"/>
    <property type="molecule type" value="Genomic_DNA"/>
</dbReference>
<dbReference type="RefSeq" id="WP_330151302.1">
    <property type="nucleotide sequence ID" value="NZ_JAUZMZ010000026.1"/>
</dbReference>
<keyword evidence="3 6" id="KW-0812">Transmembrane</keyword>
<comment type="similarity">
    <text evidence="2">Belongs to the TspO/BZRP family.</text>
</comment>
<evidence type="ECO:0000256" key="6">
    <source>
        <dbReference type="SAM" id="Phobius"/>
    </source>
</evidence>
<feature type="transmembrane region" description="Helical" evidence="6">
    <location>
        <begin position="159"/>
        <end position="178"/>
    </location>
</feature>
<evidence type="ECO:0000256" key="1">
    <source>
        <dbReference type="ARBA" id="ARBA00004141"/>
    </source>
</evidence>
<evidence type="ECO:0000256" key="3">
    <source>
        <dbReference type="ARBA" id="ARBA00022692"/>
    </source>
</evidence>
<comment type="subcellular location">
    <subcellularLocation>
        <location evidence="1">Membrane</location>
        <topology evidence="1">Multi-pass membrane protein</topology>
    </subcellularLocation>
</comment>
<feature type="transmembrane region" description="Helical" evidence="6">
    <location>
        <begin position="198"/>
        <end position="217"/>
    </location>
</feature>
<comment type="caution">
    <text evidence="7">The sequence shown here is derived from an EMBL/GenBank/DDBJ whole genome shotgun (WGS) entry which is preliminary data.</text>
</comment>
<dbReference type="Pfam" id="PF03073">
    <property type="entry name" value="TspO_MBR"/>
    <property type="match status" value="1"/>
</dbReference>
<evidence type="ECO:0000256" key="5">
    <source>
        <dbReference type="ARBA" id="ARBA00023136"/>
    </source>
</evidence>
<feature type="transmembrane region" description="Helical" evidence="6">
    <location>
        <begin position="246"/>
        <end position="270"/>
    </location>
</feature>
<dbReference type="Gene3D" id="1.20.1260.100">
    <property type="entry name" value="TspO/MBR protein"/>
    <property type="match status" value="1"/>
</dbReference>
<feature type="transmembrane region" description="Helical" evidence="6">
    <location>
        <begin position="69"/>
        <end position="91"/>
    </location>
</feature>
<name>A0ABU7JPP8_9NOCA</name>
<evidence type="ECO:0000313" key="8">
    <source>
        <dbReference type="Proteomes" id="UP001331936"/>
    </source>
</evidence>
<proteinExistence type="inferred from homology"/>
<reference evidence="7 8" key="1">
    <citation type="submission" date="2023-08" db="EMBL/GenBank/DDBJ databases">
        <authorList>
            <person name="Girao M."/>
            <person name="Carvalho M.F."/>
        </authorList>
    </citation>
    <scope>NUCLEOTIDE SEQUENCE [LARGE SCALE GENOMIC DNA]</scope>
    <source>
        <strain evidence="7 8">CC-R104</strain>
    </source>
</reference>
<feature type="transmembrane region" description="Helical" evidence="6">
    <location>
        <begin position="222"/>
        <end position="240"/>
    </location>
</feature>
<keyword evidence="8" id="KW-1185">Reference proteome</keyword>
<keyword evidence="5 6" id="KW-0472">Membrane</keyword>
<evidence type="ECO:0000313" key="7">
    <source>
        <dbReference type="EMBL" id="MEE2031869.1"/>
    </source>
</evidence>
<gene>
    <name evidence="7" type="ORF">Q8814_07040</name>
</gene>
<feature type="transmembrane region" description="Helical" evidence="6">
    <location>
        <begin position="103"/>
        <end position="119"/>
    </location>
</feature>
<evidence type="ECO:0000256" key="2">
    <source>
        <dbReference type="ARBA" id="ARBA00007524"/>
    </source>
</evidence>
<dbReference type="Proteomes" id="UP001331936">
    <property type="component" value="Unassembled WGS sequence"/>
</dbReference>
<keyword evidence="4 6" id="KW-1133">Transmembrane helix</keyword>
<feature type="transmembrane region" description="Helical" evidence="6">
    <location>
        <begin position="125"/>
        <end position="147"/>
    </location>
</feature>
<protein>
    <submittedName>
        <fullName evidence="7">TspO/MBR family protein</fullName>
    </submittedName>
</protein>
<sequence>MTSPPSTRQPAPATSRNGRDTARVVVVAVSAVLAVLGSLFGSGAVAGTPVAEAAGGALASDATAVAPGGAAFSIWTLIYIGLVALAVWQALPAHHTDARQRALGWWIAASMLLNAAWILSIQFDLLAVSVAVIAALLGVLIRVFLGLSHTAPSGTPEAVVVDGTMFLYLGWVMVATVANTAAALDSADLDPFGLGADAWAVIVLAVVAVVSIVVAFAGRGRLAVAAGVAWGLIWIAIARTGDEGLVSIPAAVAASVAAAVVVISAVTVRLSTRNRQDRRSA</sequence>